<dbReference type="VEuPathDB" id="FungiDB:PGTG_11724"/>
<dbReference type="KEGG" id="pgr:PGTG_11724"/>
<organism evidence="2 3">
    <name type="scientific">Puccinia graminis f. sp. tritici (strain CRL 75-36-700-3 / race SCCL)</name>
    <name type="common">Black stem rust fungus</name>
    <dbReference type="NCBI Taxonomy" id="418459"/>
    <lineage>
        <taxon>Eukaryota</taxon>
        <taxon>Fungi</taxon>
        <taxon>Dikarya</taxon>
        <taxon>Basidiomycota</taxon>
        <taxon>Pucciniomycotina</taxon>
        <taxon>Pucciniomycetes</taxon>
        <taxon>Pucciniales</taxon>
        <taxon>Pucciniaceae</taxon>
        <taxon>Puccinia</taxon>
    </lineage>
</organism>
<accession>E3KNU3</accession>
<reference evidence="3" key="2">
    <citation type="journal article" date="2011" name="Proc. Natl. Acad. Sci. U.S.A.">
        <title>Obligate biotrophy features unraveled by the genomic analysis of rust fungi.</title>
        <authorList>
            <person name="Duplessis S."/>
            <person name="Cuomo C.A."/>
            <person name="Lin Y.-C."/>
            <person name="Aerts A."/>
            <person name="Tisserant E."/>
            <person name="Veneault-Fourrey C."/>
            <person name="Joly D.L."/>
            <person name="Hacquard S."/>
            <person name="Amselem J."/>
            <person name="Cantarel B.L."/>
            <person name="Chiu R."/>
            <person name="Coutinho P.M."/>
            <person name="Feau N."/>
            <person name="Field M."/>
            <person name="Frey P."/>
            <person name="Gelhaye E."/>
            <person name="Goldberg J."/>
            <person name="Grabherr M.G."/>
            <person name="Kodira C.D."/>
            <person name="Kohler A."/>
            <person name="Kuees U."/>
            <person name="Lindquist E.A."/>
            <person name="Lucas S.M."/>
            <person name="Mago R."/>
            <person name="Mauceli E."/>
            <person name="Morin E."/>
            <person name="Murat C."/>
            <person name="Pangilinan J.L."/>
            <person name="Park R."/>
            <person name="Pearson M."/>
            <person name="Quesneville H."/>
            <person name="Rouhier N."/>
            <person name="Sakthikumar S."/>
            <person name="Salamov A.A."/>
            <person name="Schmutz J."/>
            <person name="Selles B."/>
            <person name="Shapiro H."/>
            <person name="Tanguay P."/>
            <person name="Tuskan G.A."/>
            <person name="Henrissat B."/>
            <person name="Van de Peer Y."/>
            <person name="Rouze P."/>
            <person name="Ellis J.G."/>
            <person name="Dodds P.N."/>
            <person name="Schein J.E."/>
            <person name="Zhong S."/>
            <person name="Hamelin R.C."/>
            <person name="Grigoriev I.V."/>
            <person name="Szabo L.J."/>
            <person name="Martin F."/>
        </authorList>
    </citation>
    <scope>NUCLEOTIDE SEQUENCE [LARGE SCALE GENOMIC DNA]</scope>
    <source>
        <strain evidence="3">CRL 75-36-700-3 / race SCCL</strain>
    </source>
</reference>
<dbReference type="RefSeq" id="XP_003330387.2">
    <property type="nucleotide sequence ID" value="XM_003330339.2"/>
</dbReference>
<keyword evidence="1" id="KW-1133">Transmembrane helix</keyword>
<reference key="1">
    <citation type="submission" date="2007-01" db="EMBL/GenBank/DDBJ databases">
        <title>The Genome Sequence of Puccinia graminis f. sp. tritici Strain CRL 75-36-700-3.</title>
        <authorList>
            <consortium name="The Broad Institute Genome Sequencing Platform"/>
            <person name="Birren B."/>
            <person name="Lander E."/>
            <person name="Galagan J."/>
            <person name="Nusbaum C."/>
            <person name="Devon K."/>
            <person name="Cuomo C."/>
            <person name="Jaffe D."/>
            <person name="Butler J."/>
            <person name="Alvarez P."/>
            <person name="Gnerre S."/>
            <person name="Grabherr M."/>
            <person name="Mauceli E."/>
            <person name="Brockman W."/>
            <person name="Young S."/>
            <person name="LaButti K."/>
            <person name="Sykes S."/>
            <person name="DeCaprio D."/>
            <person name="Crawford M."/>
            <person name="Koehrsen M."/>
            <person name="Engels R."/>
            <person name="Montgomery P."/>
            <person name="Pearson M."/>
            <person name="Howarth C."/>
            <person name="Larson L."/>
            <person name="White J."/>
            <person name="Zeng Q."/>
            <person name="Kodira C."/>
            <person name="Yandava C."/>
            <person name="Alvarado L."/>
            <person name="O'Leary S."/>
            <person name="Szabo L."/>
            <person name="Dean R."/>
            <person name="Schein J."/>
        </authorList>
    </citation>
    <scope>NUCLEOTIDE SEQUENCE</scope>
    <source>
        <strain>CRL 75-36-700-3</strain>
    </source>
</reference>
<dbReference type="Proteomes" id="UP000008783">
    <property type="component" value="Unassembled WGS sequence"/>
</dbReference>
<name>E3KNU3_PUCGT</name>
<dbReference type="EMBL" id="DS178297">
    <property type="protein sequence ID" value="EFP85968.2"/>
    <property type="molecule type" value="Genomic_DNA"/>
</dbReference>
<sequence>MSATRDPALHGIKFRSRSMRITGGRRVSLRRCNSLGHLRKPFVQWKCGTRLNRNRNDRLTSPHPFLRKIFWLLVGEACAFYILLYARRRVIISGELVILDVPLVQYNFLLGKLAPVVAARRK</sequence>
<evidence type="ECO:0000313" key="2">
    <source>
        <dbReference type="EMBL" id="EFP85968.2"/>
    </source>
</evidence>
<keyword evidence="1" id="KW-0472">Membrane</keyword>
<dbReference type="GeneID" id="10539967"/>
<dbReference type="HOGENOM" id="CLU_2027887_0_0_1"/>
<feature type="transmembrane region" description="Helical" evidence="1">
    <location>
        <begin position="69"/>
        <end position="86"/>
    </location>
</feature>
<dbReference type="InParanoid" id="E3KNU3"/>
<keyword evidence="3" id="KW-1185">Reference proteome</keyword>
<gene>
    <name evidence="2" type="ORF">PGTG_11724</name>
</gene>
<evidence type="ECO:0000313" key="3">
    <source>
        <dbReference type="Proteomes" id="UP000008783"/>
    </source>
</evidence>
<evidence type="ECO:0000256" key="1">
    <source>
        <dbReference type="SAM" id="Phobius"/>
    </source>
</evidence>
<keyword evidence="1" id="KW-0812">Transmembrane</keyword>
<protein>
    <submittedName>
        <fullName evidence="2">Uncharacterized protein</fullName>
    </submittedName>
</protein>
<dbReference type="AlphaFoldDB" id="E3KNU3"/>
<proteinExistence type="predicted"/>